<evidence type="ECO:0000256" key="6">
    <source>
        <dbReference type="SAM" id="Phobius"/>
    </source>
</evidence>
<keyword evidence="3 6" id="KW-0812">Transmembrane</keyword>
<evidence type="ECO:0000256" key="5">
    <source>
        <dbReference type="ARBA" id="ARBA00023136"/>
    </source>
</evidence>
<name>A0A1H5MDD2_9ACTN</name>
<dbReference type="GO" id="GO:0022857">
    <property type="term" value="F:transmembrane transporter activity"/>
    <property type="evidence" value="ECO:0007669"/>
    <property type="project" value="InterPro"/>
</dbReference>
<evidence type="ECO:0000256" key="4">
    <source>
        <dbReference type="ARBA" id="ARBA00022989"/>
    </source>
</evidence>
<evidence type="ECO:0000256" key="2">
    <source>
        <dbReference type="ARBA" id="ARBA00022475"/>
    </source>
</evidence>
<dbReference type="InterPro" id="IPR011701">
    <property type="entry name" value="MFS"/>
</dbReference>
<dbReference type="GO" id="GO:0005886">
    <property type="term" value="C:plasma membrane"/>
    <property type="evidence" value="ECO:0007669"/>
    <property type="project" value="UniProtKB-SubCell"/>
</dbReference>
<evidence type="ECO:0000256" key="1">
    <source>
        <dbReference type="ARBA" id="ARBA00004651"/>
    </source>
</evidence>
<dbReference type="CDD" id="cd06173">
    <property type="entry name" value="MFS_MefA_like"/>
    <property type="match status" value="1"/>
</dbReference>
<dbReference type="RefSeq" id="WP_069111865.1">
    <property type="nucleotide sequence ID" value="NZ_FNUC01000003.1"/>
</dbReference>
<dbReference type="STRING" id="561176.SAMN04488561_3047"/>
<dbReference type="PANTHER" id="PTHR23513">
    <property type="entry name" value="INTEGRAL MEMBRANE EFFLUX PROTEIN-RELATED"/>
    <property type="match status" value="1"/>
</dbReference>
<feature type="transmembrane region" description="Helical" evidence="6">
    <location>
        <begin position="245"/>
        <end position="269"/>
    </location>
</feature>
<dbReference type="Gene3D" id="1.20.1250.20">
    <property type="entry name" value="MFS general substrate transporter like domains"/>
    <property type="match status" value="1"/>
</dbReference>
<organism evidence="7 8">
    <name type="scientific">Jiangella alba</name>
    <dbReference type="NCBI Taxonomy" id="561176"/>
    <lineage>
        <taxon>Bacteria</taxon>
        <taxon>Bacillati</taxon>
        <taxon>Actinomycetota</taxon>
        <taxon>Actinomycetes</taxon>
        <taxon>Jiangellales</taxon>
        <taxon>Jiangellaceae</taxon>
        <taxon>Jiangella</taxon>
    </lineage>
</organism>
<reference evidence="8" key="1">
    <citation type="submission" date="2016-10" db="EMBL/GenBank/DDBJ databases">
        <authorList>
            <person name="Varghese N."/>
            <person name="Submissions S."/>
        </authorList>
    </citation>
    <scope>NUCLEOTIDE SEQUENCE [LARGE SCALE GENOMIC DNA]</scope>
    <source>
        <strain evidence="8">DSM 45237</strain>
    </source>
</reference>
<dbReference type="SUPFAM" id="SSF103473">
    <property type="entry name" value="MFS general substrate transporter"/>
    <property type="match status" value="1"/>
</dbReference>
<sequence>MAGWREVFGVAEFRVLWLAQTQSRAGDQLARVALALLVYERTASAGLTALIYALTLLPPLVTAPLLTGLADRYPRRTVMVAVDVARAAFAGLMAIPGMPLPLLAALVVAMTCLQPLFAAGRTATLPAVLTGDRFAVGMGIMTATDGVAQIAGFTVGGLVVVWAGGPHVALAANAVTFLLSAALLRWGLRPHRPGGDSARRPSGFALAGVRLVVGDRRLLGLVSLIWLFGFFLAPEALAAPYADQIGAGAAAVGLLMAADVVGSVVGAALVTRVRRAWRDRLTAPLAVATGLPLVATVAGPPMPVTVVLWALSGLLATYMVLAQVAFTEELADEVRGRAIGFASAGLQSAQGAGVLLAGGLAELLPPSVAVAACAAAGSLGAVLVWAALLRRRDHLGPAVHRAEERRSHARP</sequence>
<feature type="transmembrane region" description="Helical" evidence="6">
    <location>
        <begin position="306"/>
        <end position="326"/>
    </location>
</feature>
<feature type="transmembrane region" description="Helical" evidence="6">
    <location>
        <begin position="134"/>
        <end position="162"/>
    </location>
</feature>
<dbReference type="InterPro" id="IPR036259">
    <property type="entry name" value="MFS_trans_sf"/>
</dbReference>
<evidence type="ECO:0000313" key="7">
    <source>
        <dbReference type="EMBL" id="SEE86458.1"/>
    </source>
</evidence>
<evidence type="ECO:0000256" key="3">
    <source>
        <dbReference type="ARBA" id="ARBA00022692"/>
    </source>
</evidence>
<feature type="transmembrane region" description="Helical" evidence="6">
    <location>
        <begin position="281"/>
        <end position="300"/>
    </location>
</feature>
<keyword evidence="2" id="KW-1003">Cell membrane</keyword>
<dbReference type="Proteomes" id="UP000181980">
    <property type="component" value="Unassembled WGS sequence"/>
</dbReference>
<evidence type="ECO:0000313" key="8">
    <source>
        <dbReference type="Proteomes" id="UP000181980"/>
    </source>
</evidence>
<proteinExistence type="predicted"/>
<keyword evidence="5 6" id="KW-0472">Membrane</keyword>
<keyword evidence="4 6" id="KW-1133">Transmembrane helix</keyword>
<dbReference type="OrthoDB" id="3227279at2"/>
<feature type="transmembrane region" description="Helical" evidence="6">
    <location>
        <begin position="45"/>
        <end position="66"/>
    </location>
</feature>
<feature type="transmembrane region" description="Helical" evidence="6">
    <location>
        <begin position="218"/>
        <end position="239"/>
    </location>
</feature>
<protein>
    <submittedName>
        <fullName evidence="7">Predicted arabinose efflux permease, MFS family</fullName>
    </submittedName>
</protein>
<dbReference type="AlphaFoldDB" id="A0A1H5MDD2"/>
<keyword evidence="8" id="KW-1185">Reference proteome</keyword>
<feature type="transmembrane region" description="Helical" evidence="6">
    <location>
        <begin position="338"/>
        <end position="361"/>
    </location>
</feature>
<accession>A0A1H5MDD2</accession>
<dbReference type="Pfam" id="PF07690">
    <property type="entry name" value="MFS_1"/>
    <property type="match status" value="1"/>
</dbReference>
<comment type="subcellular location">
    <subcellularLocation>
        <location evidence="1">Cell membrane</location>
        <topology evidence="1">Multi-pass membrane protein</topology>
    </subcellularLocation>
</comment>
<dbReference type="EMBL" id="FNUC01000003">
    <property type="protein sequence ID" value="SEE86458.1"/>
    <property type="molecule type" value="Genomic_DNA"/>
</dbReference>
<dbReference type="PANTHER" id="PTHR23513:SF11">
    <property type="entry name" value="STAPHYLOFERRIN A TRANSPORTER"/>
    <property type="match status" value="1"/>
</dbReference>
<feature type="transmembrane region" description="Helical" evidence="6">
    <location>
        <begin position="367"/>
        <end position="388"/>
    </location>
</feature>
<gene>
    <name evidence="7" type="ORF">SAMN04488561_3047</name>
</gene>